<dbReference type="CDD" id="cd00195">
    <property type="entry name" value="UBCc_UEV"/>
    <property type="match status" value="1"/>
</dbReference>
<dbReference type="AlphaFoldDB" id="A0A7S0B6I3"/>
<dbReference type="EMBL" id="HBEG01046975">
    <property type="protein sequence ID" value="CAD8384883.1"/>
    <property type="molecule type" value="Transcribed_RNA"/>
</dbReference>
<keyword evidence="4" id="KW-0067">ATP-binding</keyword>
<sequence>MAAKASAGGGGAAVRRLLSELRQVASQAAEGVHVFPAPDDLKLWRALIEGPPDSPFHGGVFALSVVIPDDYPFKPPKIAFETPVYHCNVSDSGQICLDILQDKWNPSLSVSKCLEAVRIMLQNPDTDNSLRQWIAELTMAHQKSNGADTRYYDKAREAVARDASMTLANWRQQWGC</sequence>
<dbReference type="PANTHER" id="PTHR24067">
    <property type="entry name" value="UBIQUITIN-CONJUGATING ENZYME E2"/>
    <property type="match status" value="1"/>
</dbReference>
<dbReference type="PROSITE" id="PS50127">
    <property type="entry name" value="UBC_2"/>
    <property type="match status" value="1"/>
</dbReference>
<dbReference type="GO" id="GO:0005524">
    <property type="term" value="F:ATP binding"/>
    <property type="evidence" value="ECO:0007669"/>
    <property type="project" value="UniProtKB-UniRule"/>
</dbReference>
<dbReference type="SMART" id="SM00212">
    <property type="entry name" value="UBCc"/>
    <property type="match status" value="1"/>
</dbReference>
<dbReference type="InterPro" id="IPR016135">
    <property type="entry name" value="UBQ-conjugating_enzyme/RWD"/>
</dbReference>
<proteinExistence type="inferred from homology"/>
<evidence type="ECO:0000256" key="1">
    <source>
        <dbReference type="ARBA" id="ARBA00022679"/>
    </source>
</evidence>
<reference evidence="6" key="1">
    <citation type="submission" date="2021-01" db="EMBL/GenBank/DDBJ databases">
        <authorList>
            <person name="Corre E."/>
            <person name="Pelletier E."/>
            <person name="Niang G."/>
            <person name="Scheremetjew M."/>
            <person name="Finn R."/>
            <person name="Kale V."/>
            <person name="Holt S."/>
            <person name="Cochrane G."/>
            <person name="Meng A."/>
            <person name="Brown T."/>
            <person name="Cohen L."/>
        </authorList>
    </citation>
    <scope>NUCLEOTIDE SEQUENCE</scope>
    <source>
        <strain evidence="6">Pbaha01</strain>
    </source>
</reference>
<dbReference type="SUPFAM" id="SSF54495">
    <property type="entry name" value="UBC-like"/>
    <property type="match status" value="1"/>
</dbReference>
<name>A0A7S0B6I3_9DINO</name>
<dbReference type="Gene3D" id="3.10.110.10">
    <property type="entry name" value="Ubiquitin Conjugating Enzyme"/>
    <property type="match status" value="1"/>
</dbReference>
<feature type="active site" description="Glycyl thioester intermediate" evidence="3">
    <location>
        <position position="96"/>
    </location>
</feature>
<evidence type="ECO:0000313" key="6">
    <source>
        <dbReference type="EMBL" id="CAD8384883.1"/>
    </source>
</evidence>
<evidence type="ECO:0000256" key="3">
    <source>
        <dbReference type="PROSITE-ProRule" id="PRU10133"/>
    </source>
</evidence>
<keyword evidence="4" id="KW-0547">Nucleotide-binding</keyword>
<feature type="domain" description="UBC core" evidence="5">
    <location>
        <begin position="12"/>
        <end position="164"/>
    </location>
</feature>
<keyword evidence="2 4" id="KW-0833">Ubl conjugation pathway</keyword>
<dbReference type="InterPro" id="IPR023313">
    <property type="entry name" value="UBQ-conjugating_AS"/>
</dbReference>
<organism evidence="6">
    <name type="scientific">Pyrodinium bahamense</name>
    <dbReference type="NCBI Taxonomy" id="73915"/>
    <lineage>
        <taxon>Eukaryota</taxon>
        <taxon>Sar</taxon>
        <taxon>Alveolata</taxon>
        <taxon>Dinophyceae</taxon>
        <taxon>Gonyaulacales</taxon>
        <taxon>Pyrocystaceae</taxon>
        <taxon>Pyrodinium</taxon>
    </lineage>
</organism>
<dbReference type="InterPro" id="IPR000608">
    <property type="entry name" value="UBC"/>
</dbReference>
<accession>A0A7S0B6I3</accession>
<gene>
    <name evidence="6" type="ORF">PBAH0796_LOCUS28571</name>
</gene>
<comment type="similarity">
    <text evidence="4">Belongs to the ubiquitin-conjugating enzyme family.</text>
</comment>
<protein>
    <recommendedName>
        <fullName evidence="5">UBC core domain-containing protein</fullName>
    </recommendedName>
</protein>
<dbReference type="GO" id="GO:0016740">
    <property type="term" value="F:transferase activity"/>
    <property type="evidence" value="ECO:0007669"/>
    <property type="project" value="UniProtKB-KW"/>
</dbReference>
<evidence type="ECO:0000256" key="4">
    <source>
        <dbReference type="RuleBase" id="RU362109"/>
    </source>
</evidence>
<evidence type="ECO:0000256" key="2">
    <source>
        <dbReference type="ARBA" id="ARBA00022786"/>
    </source>
</evidence>
<dbReference type="PROSITE" id="PS00183">
    <property type="entry name" value="UBC_1"/>
    <property type="match status" value="1"/>
</dbReference>
<evidence type="ECO:0000259" key="5">
    <source>
        <dbReference type="PROSITE" id="PS50127"/>
    </source>
</evidence>
<dbReference type="Pfam" id="PF00179">
    <property type="entry name" value="UQ_con"/>
    <property type="match status" value="1"/>
</dbReference>
<keyword evidence="1" id="KW-0808">Transferase</keyword>
<dbReference type="InterPro" id="IPR050113">
    <property type="entry name" value="Ub_conjugating_enzyme"/>
</dbReference>